<organism evidence="2 3">
    <name type="scientific">Camelina sativa</name>
    <name type="common">False flax</name>
    <name type="synonym">Myagrum sativum</name>
    <dbReference type="NCBI Taxonomy" id="90675"/>
    <lineage>
        <taxon>Eukaryota</taxon>
        <taxon>Viridiplantae</taxon>
        <taxon>Streptophyta</taxon>
        <taxon>Embryophyta</taxon>
        <taxon>Tracheophyta</taxon>
        <taxon>Spermatophyta</taxon>
        <taxon>Magnoliopsida</taxon>
        <taxon>eudicotyledons</taxon>
        <taxon>Gunneridae</taxon>
        <taxon>Pentapetalae</taxon>
        <taxon>rosids</taxon>
        <taxon>malvids</taxon>
        <taxon>Brassicales</taxon>
        <taxon>Brassicaceae</taxon>
        <taxon>Camelineae</taxon>
        <taxon>Camelina</taxon>
    </lineage>
</organism>
<sequence>MPPPWFQSPPSFPQQQQSYSPQHPHMANITATHPASGILGPSPTVPQPTQLPANLSAAFGTMTMPDPNDASCPEKVIPLPVSPILRQAHSPQVDTVAHPQPPPPVEPTPPPVPQVVAPPPQPAAGHSMVTRSKRGITKPKQPLSLHTEILSHLPTSHLKALEDPNWNPAMNEEYDA</sequence>
<evidence type="ECO:0000313" key="3">
    <source>
        <dbReference type="RefSeq" id="XP_019084272.1"/>
    </source>
</evidence>
<dbReference type="Proteomes" id="UP000694864">
    <property type="component" value="Chromosome 8"/>
</dbReference>
<dbReference type="GeneID" id="109125923"/>
<feature type="compositionally biased region" description="Low complexity" evidence="1">
    <location>
        <begin position="13"/>
        <end position="25"/>
    </location>
</feature>
<protein>
    <submittedName>
        <fullName evidence="3">Proline-rich receptor-like protein kinase PERK13</fullName>
    </submittedName>
</protein>
<feature type="region of interest" description="Disordered" evidence="1">
    <location>
        <begin position="1"/>
        <end position="52"/>
    </location>
</feature>
<evidence type="ECO:0000256" key="1">
    <source>
        <dbReference type="SAM" id="MobiDB-lite"/>
    </source>
</evidence>
<reference evidence="3" key="2">
    <citation type="submission" date="2025-08" db="UniProtKB">
        <authorList>
            <consortium name="RefSeq"/>
        </authorList>
    </citation>
    <scope>IDENTIFICATION</scope>
    <source>
        <tissue evidence="3">Leaf</tissue>
    </source>
</reference>
<feature type="region of interest" description="Disordered" evidence="1">
    <location>
        <begin position="86"/>
        <end position="142"/>
    </location>
</feature>
<name>A0ABM1QBY4_CAMSA</name>
<proteinExistence type="predicted"/>
<keyword evidence="2" id="KW-1185">Reference proteome</keyword>
<gene>
    <name evidence="3" type="primary">LOC109125923</name>
</gene>
<accession>A0ABM1QBY4</accession>
<feature type="compositionally biased region" description="Pro residues" evidence="1">
    <location>
        <begin position="1"/>
        <end position="12"/>
    </location>
</feature>
<reference evidence="2" key="1">
    <citation type="journal article" date="2014" name="Nat. Commun.">
        <title>The emerging biofuel crop Camelina sativa retains a highly undifferentiated hexaploid genome structure.</title>
        <authorList>
            <person name="Kagale S."/>
            <person name="Koh C."/>
            <person name="Nixon J."/>
            <person name="Bollina V."/>
            <person name="Clarke W.E."/>
            <person name="Tuteja R."/>
            <person name="Spillane C."/>
            <person name="Robinson S.J."/>
            <person name="Links M.G."/>
            <person name="Clarke C."/>
            <person name="Higgins E.E."/>
            <person name="Huebert T."/>
            <person name="Sharpe A.G."/>
            <person name="Parkin I.A."/>
        </authorList>
    </citation>
    <scope>NUCLEOTIDE SEQUENCE [LARGE SCALE GENOMIC DNA]</scope>
    <source>
        <strain evidence="2">cv. DH55</strain>
    </source>
</reference>
<feature type="compositionally biased region" description="Pro residues" evidence="1">
    <location>
        <begin position="99"/>
        <end position="122"/>
    </location>
</feature>
<dbReference type="RefSeq" id="XP_019084272.1">
    <property type="nucleotide sequence ID" value="XM_019228727.1"/>
</dbReference>
<evidence type="ECO:0000313" key="2">
    <source>
        <dbReference type="Proteomes" id="UP000694864"/>
    </source>
</evidence>